<dbReference type="Gene3D" id="3.40.50.2000">
    <property type="entry name" value="Glycogen Phosphorylase B"/>
    <property type="match status" value="2"/>
</dbReference>
<accession>I2BHE6</accession>
<evidence type="ECO:0000256" key="3">
    <source>
        <dbReference type="ARBA" id="ARBA00022679"/>
    </source>
</evidence>
<dbReference type="FunFam" id="3.40.50.2000:FF:000060">
    <property type="entry name" value="Glycosyltransferase"/>
    <property type="match status" value="1"/>
</dbReference>
<dbReference type="InterPro" id="IPR002213">
    <property type="entry name" value="UDP_glucos_trans"/>
</dbReference>
<evidence type="ECO:0000256" key="4">
    <source>
        <dbReference type="ARBA" id="ARBA00047606"/>
    </source>
</evidence>
<dbReference type="CDD" id="cd03784">
    <property type="entry name" value="GT1_Gtf-like"/>
    <property type="match status" value="1"/>
</dbReference>
<evidence type="ECO:0000313" key="8">
    <source>
        <dbReference type="EMBL" id="AFJ53042.1"/>
    </source>
</evidence>
<dbReference type="GO" id="GO:1901137">
    <property type="term" value="P:carbohydrate derivative biosynthetic process"/>
    <property type="evidence" value="ECO:0007669"/>
    <property type="project" value="UniProtKB-ARBA"/>
</dbReference>
<sequence>MDYDGGGGQQQMKRTTVLLLPSLGPGHISPYLELSKRLSSHNFNVYLCSTPANLNPLKPKLLAESSTITLVELHLPSTPQLPPHYHTTNGLPPHLMPHLKLAFDSAATRSAFSSILMSVSPDLLIYDFLQPWAPQLASSLLHIPAVLFLSTGAAMFAFAAHAYKFGRDNINNEASFPFASSIYLRDDREERAFVSRMLEPTCGNEINDHNWVQLCQERSCSIILIKTFREIEGKYLDYISELAGKRHVPVGPLLQKTTSSEEDGGRRISKWLDAKQTSSTVFVSFGSEFFLSPDLIHEIAHGLELSGANFVWVLRFPLEDQKSPNSAAAEALPPGFLDRVGEKGLVVEGWAPQSAILAHDSVGGFVSHCGWSSVMESMWYGVPIVAMPMHLDQPLNARLVEEIGVGVEVTRDGRSGKADRKEVAKVIREVVMGVEGNNGVGEKVRRKAREMSEVMKKKGDLEIDDVVHELLQLCRSTSVNYN</sequence>
<keyword evidence="5" id="KW-0328">Glycosyltransferase</keyword>
<protein>
    <recommendedName>
        <fullName evidence="6">Glycosyltransferase</fullName>
        <ecNumber evidence="6">2.4.1.-</ecNumber>
    </recommendedName>
</protein>
<evidence type="ECO:0000259" key="7">
    <source>
        <dbReference type="Pfam" id="PF26168"/>
    </source>
</evidence>
<feature type="domain" description="Glycosyltransferase N-terminal" evidence="7">
    <location>
        <begin position="16"/>
        <end position="253"/>
    </location>
</feature>
<reference evidence="8" key="1">
    <citation type="journal article" date="2012" name="BMC Genomics">
        <title>Phylogenomic analysis of UDP glycosyltransferase 1 multigene family in Linum usitatissimum identified genes with varied expression patterns.</title>
        <authorList>
            <person name="Barvkar V.T."/>
            <person name="Pardeshi V.C."/>
            <person name="Kale S.M."/>
            <person name="Kadoo N.Y."/>
            <person name="Gupta V.S."/>
        </authorList>
    </citation>
    <scope>NUCLEOTIDE SEQUENCE</scope>
</reference>
<evidence type="ECO:0000256" key="2">
    <source>
        <dbReference type="ARBA" id="ARBA00009995"/>
    </source>
</evidence>
<dbReference type="EC" id="2.4.1.-" evidence="6"/>
<dbReference type="PANTHER" id="PTHR48044:SF29">
    <property type="entry name" value="GLYCOSYLTRANSFERASE"/>
    <property type="match status" value="1"/>
</dbReference>
<dbReference type="AlphaFoldDB" id="I2BHE6"/>
<dbReference type="Pfam" id="PF26168">
    <property type="entry name" value="Glyco_transf_N"/>
    <property type="match status" value="1"/>
</dbReference>
<proteinExistence type="inferred from homology"/>
<dbReference type="InterPro" id="IPR058980">
    <property type="entry name" value="Glyco_transf_N"/>
</dbReference>
<dbReference type="PROSITE" id="PS00375">
    <property type="entry name" value="UDPGT"/>
    <property type="match status" value="1"/>
</dbReference>
<dbReference type="GO" id="GO:0047213">
    <property type="term" value="F:anthocyanidin 3-O-glucosyltransferase activity"/>
    <property type="evidence" value="ECO:0007669"/>
    <property type="project" value="UniProtKB-EC"/>
</dbReference>
<dbReference type="SUPFAM" id="SSF53756">
    <property type="entry name" value="UDP-Glycosyltransferase/glycogen phosphorylase"/>
    <property type="match status" value="1"/>
</dbReference>
<dbReference type="GO" id="GO:0009718">
    <property type="term" value="P:anthocyanin-containing compound biosynthetic process"/>
    <property type="evidence" value="ECO:0007669"/>
    <property type="project" value="UniProtKB-UniPathway"/>
</dbReference>
<dbReference type="Pfam" id="PF00201">
    <property type="entry name" value="UDPGT"/>
    <property type="match status" value="1"/>
</dbReference>
<gene>
    <name evidence="8" type="primary">UGT94K1</name>
</gene>
<dbReference type="UniPathway" id="UPA00009"/>
<comment type="catalytic activity">
    <reaction evidence="4">
        <text>an anthocyanidin + UDP-alpha-D-glucose + H(+) = an anthocyanidin 3-O-beta-D-glucoside + UDP</text>
        <dbReference type="Rhea" id="RHEA:20093"/>
        <dbReference type="ChEBI" id="CHEBI:15378"/>
        <dbReference type="ChEBI" id="CHEBI:16307"/>
        <dbReference type="ChEBI" id="CHEBI:58223"/>
        <dbReference type="ChEBI" id="CHEBI:58885"/>
        <dbReference type="ChEBI" id="CHEBI:143576"/>
        <dbReference type="EC" id="2.4.1.115"/>
    </reaction>
</comment>
<dbReference type="InterPro" id="IPR035595">
    <property type="entry name" value="UDP_glycos_trans_CS"/>
</dbReference>
<comment type="pathway">
    <text evidence="1">Pigment biosynthesis; anthocyanin biosynthesis.</text>
</comment>
<dbReference type="EMBL" id="JN088415">
    <property type="protein sequence ID" value="AFJ53042.1"/>
    <property type="molecule type" value="Genomic_DNA"/>
</dbReference>
<evidence type="ECO:0000256" key="6">
    <source>
        <dbReference type="RuleBase" id="RU362057"/>
    </source>
</evidence>
<keyword evidence="3 5" id="KW-0808">Transferase</keyword>
<dbReference type="PANTHER" id="PTHR48044">
    <property type="entry name" value="GLYCOSYLTRANSFERASE"/>
    <property type="match status" value="1"/>
</dbReference>
<organism evidence="8">
    <name type="scientific">Linum usitatissimum</name>
    <name type="common">Flax</name>
    <name type="synonym">Linum humile</name>
    <dbReference type="NCBI Taxonomy" id="4006"/>
    <lineage>
        <taxon>Eukaryota</taxon>
        <taxon>Viridiplantae</taxon>
        <taxon>Streptophyta</taxon>
        <taxon>Embryophyta</taxon>
        <taxon>Tracheophyta</taxon>
        <taxon>Spermatophyta</taxon>
        <taxon>Magnoliopsida</taxon>
        <taxon>eudicotyledons</taxon>
        <taxon>Gunneridae</taxon>
        <taxon>Pentapetalae</taxon>
        <taxon>rosids</taxon>
        <taxon>fabids</taxon>
        <taxon>Malpighiales</taxon>
        <taxon>Linaceae</taxon>
        <taxon>Linum</taxon>
    </lineage>
</organism>
<evidence type="ECO:0000256" key="1">
    <source>
        <dbReference type="ARBA" id="ARBA00004935"/>
    </source>
</evidence>
<name>I2BHE6_LINUS</name>
<evidence type="ECO:0000256" key="5">
    <source>
        <dbReference type="RuleBase" id="RU003718"/>
    </source>
</evidence>
<comment type="similarity">
    <text evidence="2 5">Belongs to the UDP-glycosyltransferase family.</text>
</comment>